<dbReference type="InterPro" id="IPR050768">
    <property type="entry name" value="UPF0353/GerABKA_families"/>
</dbReference>
<dbReference type="PROSITE" id="PS50293">
    <property type="entry name" value="TPR_REGION"/>
    <property type="match status" value="1"/>
</dbReference>
<dbReference type="InterPro" id="IPR019734">
    <property type="entry name" value="TPR_rpt"/>
</dbReference>
<reference evidence="8" key="1">
    <citation type="journal article" date="2019" name="Int. J. Syst. Evol. Microbiol.">
        <title>The Global Catalogue of Microorganisms (GCM) 10K type strain sequencing project: providing services to taxonomists for standard genome sequencing and annotation.</title>
        <authorList>
            <consortium name="The Broad Institute Genomics Platform"/>
            <consortium name="The Broad Institute Genome Sequencing Center for Infectious Disease"/>
            <person name="Wu L."/>
            <person name="Ma J."/>
        </authorList>
    </citation>
    <scope>NUCLEOTIDE SEQUENCE [LARGE SCALE GENOMIC DNA]</scope>
    <source>
        <strain evidence="8">CCUG 55585</strain>
    </source>
</reference>
<dbReference type="Gene3D" id="1.25.40.10">
    <property type="entry name" value="Tetratricopeptide repeat domain"/>
    <property type="match status" value="1"/>
</dbReference>
<dbReference type="Pfam" id="PF13519">
    <property type="entry name" value="VWA_2"/>
    <property type="match status" value="1"/>
</dbReference>
<dbReference type="InterPro" id="IPR002035">
    <property type="entry name" value="VWF_A"/>
</dbReference>
<evidence type="ECO:0000256" key="4">
    <source>
        <dbReference type="SAM" id="MobiDB-lite"/>
    </source>
</evidence>
<dbReference type="SUPFAM" id="SSF48452">
    <property type="entry name" value="TPR-like"/>
    <property type="match status" value="1"/>
</dbReference>
<feature type="compositionally biased region" description="Low complexity" evidence="4">
    <location>
        <begin position="435"/>
        <end position="446"/>
    </location>
</feature>
<dbReference type="EMBL" id="JBHTIF010000005">
    <property type="protein sequence ID" value="MFD0727478.1"/>
    <property type="molecule type" value="Genomic_DNA"/>
</dbReference>
<dbReference type="PANTHER" id="PTHR22550">
    <property type="entry name" value="SPORE GERMINATION PROTEIN"/>
    <property type="match status" value="1"/>
</dbReference>
<dbReference type="Gene3D" id="3.40.50.410">
    <property type="entry name" value="von Willebrand factor, type A domain"/>
    <property type="match status" value="1"/>
</dbReference>
<feature type="transmembrane region" description="Helical" evidence="5">
    <location>
        <begin position="77"/>
        <end position="95"/>
    </location>
</feature>
<dbReference type="SMART" id="SM00028">
    <property type="entry name" value="TPR"/>
    <property type="match status" value="1"/>
</dbReference>
<evidence type="ECO:0000259" key="6">
    <source>
        <dbReference type="SMART" id="SM00327"/>
    </source>
</evidence>
<gene>
    <name evidence="7" type="ORF">ACFQ0E_17930</name>
</gene>
<feature type="repeat" description="TPR" evidence="3">
    <location>
        <begin position="393"/>
        <end position="426"/>
    </location>
</feature>
<keyword evidence="5" id="KW-0472">Membrane</keyword>
<evidence type="ECO:0000256" key="2">
    <source>
        <dbReference type="ARBA" id="ARBA00022803"/>
    </source>
</evidence>
<dbReference type="PANTHER" id="PTHR22550:SF14">
    <property type="entry name" value="VWFA DOMAIN-CONTAINING PROTEIN"/>
    <property type="match status" value="1"/>
</dbReference>
<protein>
    <submittedName>
        <fullName evidence="7">Tetratricopeptide repeat protein</fullName>
    </submittedName>
</protein>
<evidence type="ECO:0000313" key="7">
    <source>
        <dbReference type="EMBL" id="MFD0727478.1"/>
    </source>
</evidence>
<feature type="domain" description="VWFA" evidence="6">
    <location>
        <begin position="106"/>
        <end position="294"/>
    </location>
</feature>
<keyword evidence="8" id="KW-1185">Reference proteome</keyword>
<feature type="compositionally biased region" description="Basic and acidic residues" evidence="4">
    <location>
        <begin position="620"/>
        <end position="649"/>
    </location>
</feature>
<evidence type="ECO:0000256" key="3">
    <source>
        <dbReference type="PROSITE-ProRule" id="PRU00339"/>
    </source>
</evidence>
<dbReference type="RefSeq" id="WP_386826179.1">
    <property type="nucleotide sequence ID" value="NZ_JBHTIF010000005.1"/>
</dbReference>
<dbReference type="Proteomes" id="UP001597110">
    <property type="component" value="Unassembled WGS sequence"/>
</dbReference>
<dbReference type="SUPFAM" id="SSF53300">
    <property type="entry name" value="vWA-like"/>
    <property type="match status" value="1"/>
</dbReference>
<keyword evidence="1" id="KW-0677">Repeat</keyword>
<evidence type="ECO:0000256" key="5">
    <source>
        <dbReference type="SAM" id="Phobius"/>
    </source>
</evidence>
<organism evidence="7 8">
    <name type="scientific">Lysobacter brunescens</name>
    <dbReference type="NCBI Taxonomy" id="262323"/>
    <lineage>
        <taxon>Bacteria</taxon>
        <taxon>Pseudomonadati</taxon>
        <taxon>Pseudomonadota</taxon>
        <taxon>Gammaproteobacteria</taxon>
        <taxon>Lysobacterales</taxon>
        <taxon>Lysobacteraceae</taxon>
        <taxon>Lysobacter</taxon>
    </lineage>
</organism>
<keyword evidence="5" id="KW-0812">Transmembrane</keyword>
<keyword evidence="5" id="KW-1133">Transmembrane helix</keyword>
<dbReference type="SMART" id="SM00327">
    <property type="entry name" value="VWA"/>
    <property type="match status" value="1"/>
</dbReference>
<sequence>MSVAQMPESIQAFVAGFQFVRPWWLLALLLVPVLPWWLHRQRRRRNAWREAVDAHLLRHLIEGGDAGEGGRLARGHVLATLALILAVLALAGPSWRSLPQPLWQDRTPLVIAVDLSEASTAADLPPSRLLQMRAKLTRLLRERGGGQIALVAFADDAYIVSPLTDDAANIELFVDALSPDVMPDDGQRAERAIRESVLLLERAGFPRGDILLMTHRADASARRAAGEARTAGFRVSVLGLGTAEGGSYVDRRGRRQRTALDVDGLRATADAGDGRFVPASVDDSDLRALGVLRADRVEDAVADERRRGALAIDEGFWLLPPLLLLALFAFRRGVLAVALLALCLPWQVVHADDGTLWQRRDQAQHARLQRGVEAYRSGDYKAAMSHWADLPGADAAYNRGNALARQGRYDEAIAEYDRALRLQPGMADAIENRRVASAARQQQAQRKPQPGSKDQAGEDKDQQGKDQQGKDQQGKDQQGKDQQGKDQQGKDQQGKDQQGKDQQGKDQQGKDQAGKIGQEGQRQAGTPPPSPGTGMPRTPAQAGQKMPAPTPAQSTTRPSGPATPADIAAQRQADAAQRERMRRAQGASPSTTPPAGAPSPGTVPSGQAAPGGRRLANEAWLRRVPDDPGGLLREKFKLEERRRRREDDR</sequence>
<feature type="transmembrane region" description="Helical" evidence="5">
    <location>
        <begin position="20"/>
        <end position="38"/>
    </location>
</feature>
<feature type="compositionally biased region" description="Basic and acidic residues" evidence="4">
    <location>
        <begin position="455"/>
        <end position="513"/>
    </location>
</feature>
<keyword evidence="2 3" id="KW-0802">TPR repeat</keyword>
<name>A0ABW2YKQ4_9GAMM</name>
<dbReference type="InterPro" id="IPR013105">
    <property type="entry name" value="TPR_2"/>
</dbReference>
<evidence type="ECO:0000313" key="8">
    <source>
        <dbReference type="Proteomes" id="UP001597110"/>
    </source>
</evidence>
<dbReference type="InterPro" id="IPR011990">
    <property type="entry name" value="TPR-like_helical_dom_sf"/>
</dbReference>
<accession>A0ABW2YKQ4</accession>
<dbReference type="InterPro" id="IPR036465">
    <property type="entry name" value="vWFA_dom_sf"/>
</dbReference>
<feature type="region of interest" description="Disordered" evidence="4">
    <location>
        <begin position="434"/>
        <end position="649"/>
    </location>
</feature>
<dbReference type="PROSITE" id="PS50005">
    <property type="entry name" value="TPR"/>
    <property type="match status" value="1"/>
</dbReference>
<proteinExistence type="predicted"/>
<comment type="caution">
    <text evidence="7">The sequence shown here is derived from an EMBL/GenBank/DDBJ whole genome shotgun (WGS) entry which is preliminary data.</text>
</comment>
<dbReference type="Pfam" id="PF07719">
    <property type="entry name" value="TPR_2"/>
    <property type="match status" value="1"/>
</dbReference>
<evidence type="ECO:0000256" key="1">
    <source>
        <dbReference type="ARBA" id="ARBA00022737"/>
    </source>
</evidence>